<evidence type="ECO:0000313" key="4">
    <source>
        <dbReference type="EMBL" id="KDB26024.1"/>
    </source>
</evidence>
<accession>A0A059JDZ5</accession>
<dbReference type="GO" id="GO:0008061">
    <property type="term" value="F:chitin binding"/>
    <property type="evidence" value="ECO:0007669"/>
    <property type="project" value="UniProtKB-KW"/>
</dbReference>
<dbReference type="InterPro" id="IPR053214">
    <property type="entry name" value="LysM12-like"/>
</dbReference>
<evidence type="ECO:0000256" key="1">
    <source>
        <dbReference type="ARBA" id="ARBA00022669"/>
    </source>
</evidence>
<keyword evidence="2" id="KW-0843">Virulence</keyword>
<organism evidence="4 5">
    <name type="scientific">Trichophyton interdigitale (strain MR816)</name>
    <dbReference type="NCBI Taxonomy" id="1215338"/>
    <lineage>
        <taxon>Eukaryota</taxon>
        <taxon>Fungi</taxon>
        <taxon>Dikarya</taxon>
        <taxon>Ascomycota</taxon>
        <taxon>Pezizomycotina</taxon>
        <taxon>Eurotiomycetes</taxon>
        <taxon>Eurotiomycetidae</taxon>
        <taxon>Onygenales</taxon>
        <taxon>Arthrodermataceae</taxon>
        <taxon>Trichophyton</taxon>
    </lineage>
</organism>
<dbReference type="STRING" id="1215338.A0A059JDZ5"/>
<dbReference type="PANTHER" id="PTHR47700:SF1">
    <property type="entry name" value="CHITINASE"/>
    <property type="match status" value="1"/>
</dbReference>
<dbReference type="Pfam" id="PF23584">
    <property type="entry name" value="DUF7136"/>
    <property type="match status" value="1"/>
</dbReference>
<name>A0A059JDZ5_TRIIM</name>
<dbReference type="PANTHER" id="PTHR47700">
    <property type="entry name" value="V CHITINASE, PUTATIVE (AFU_ORTHOLOGUE AFUA_6G13720)-RELATED"/>
    <property type="match status" value="1"/>
</dbReference>
<dbReference type="HOGENOM" id="CLU_1518934_0_0_1"/>
<keyword evidence="5" id="KW-1185">Reference proteome</keyword>
<protein>
    <recommendedName>
        <fullName evidence="3">DUF7136 domain-containing protein</fullName>
    </recommendedName>
</protein>
<proteinExistence type="predicted"/>
<reference evidence="4 5" key="1">
    <citation type="submission" date="2014-02" db="EMBL/GenBank/DDBJ databases">
        <title>The Genome Sequence of Trichophyton interdigitale MR816.</title>
        <authorList>
            <consortium name="The Broad Institute Genomics Platform"/>
            <person name="Cuomo C.A."/>
            <person name="White T.C."/>
            <person name="Graser Y."/>
            <person name="Martinez-Rossi N."/>
            <person name="Heitman J."/>
            <person name="Young S.K."/>
            <person name="Zeng Q."/>
            <person name="Gargeya S."/>
            <person name="Abouelleil A."/>
            <person name="Alvarado L."/>
            <person name="Chapman S.B."/>
            <person name="Gainer-Dewar J."/>
            <person name="Goldberg J."/>
            <person name="Griggs A."/>
            <person name="Gujja S."/>
            <person name="Hansen M."/>
            <person name="Howarth C."/>
            <person name="Imamovic A."/>
            <person name="Larimer J."/>
            <person name="Martinez D."/>
            <person name="Murphy C."/>
            <person name="Pearson M.D."/>
            <person name="Persinoti G."/>
            <person name="Poon T."/>
            <person name="Priest M."/>
            <person name="Roberts A.D."/>
            <person name="Saif S."/>
            <person name="Shea T.D."/>
            <person name="Sykes S.N."/>
            <person name="Wortman J."/>
            <person name="Nusbaum C."/>
            <person name="Birren B."/>
        </authorList>
    </citation>
    <scope>NUCLEOTIDE SEQUENCE [LARGE SCALE GENOMIC DNA]</scope>
    <source>
        <strain evidence="4 5">MR816</strain>
    </source>
</reference>
<keyword evidence="1" id="KW-0147">Chitin-binding</keyword>
<gene>
    <name evidence="4" type="ORF">H109_02158</name>
</gene>
<dbReference type="EMBL" id="AOKY01000163">
    <property type="protein sequence ID" value="KDB26024.1"/>
    <property type="molecule type" value="Genomic_DNA"/>
</dbReference>
<evidence type="ECO:0000256" key="2">
    <source>
        <dbReference type="ARBA" id="ARBA00023026"/>
    </source>
</evidence>
<dbReference type="Proteomes" id="UP000024533">
    <property type="component" value="Unassembled WGS sequence"/>
</dbReference>
<sequence>MDTPNPTSSQTVEVDLIFPCNETYAPTSLMPMVFAVQNFRVNNTEGTWLFSWTLRALNCSHSYQAAVGLYSGKRLQNEGVGSFALKALGASSLDPEIRASSMAMQLCQEGYDADHIFGFIATSNGSFTHIQSALRTWVKADYLSFIKSKDIVVPAYFTTPPLGPTTKSTLSGSNATA</sequence>
<dbReference type="OrthoDB" id="4173059at2759"/>
<evidence type="ECO:0000259" key="3">
    <source>
        <dbReference type="Pfam" id="PF23584"/>
    </source>
</evidence>
<evidence type="ECO:0000313" key="5">
    <source>
        <dbReference type="Proteomes" id="UP000024533"/>
    </source>
</evidence>
<dbReference type="AlphaFoldDB" id="A0A059JDZ5"/>
<feature type="domain" description="DUF7136" evidence="3">
    <location>
        <begin position="8"/>
        <end position="40"/>
    </location>
</feature>
<comment type="caution">
    <text evidence="4">The sequence shown here is derived from an EMBL/GenBank/DDBJ whole genome shotgun (WGS) entry which is preliminary data.</text>
</comment>
<dbReference type="InterPro" id="IPR055560">
    <property type="entry name" value="DUF7136"/>
</dbReference>